<name>A0A9J6FCL6_HAELO</name>
<dbReference type="OMA" id="WSEDEPP"/>
<keyword evidence="2" id="KW-0677">Repeat</keyword>
<keyword evidence="4" id="KW-1185">Reference proteome</keyword>
<evidence type="ECO:0000256" key="1">
    <source>
        <dbReference type="ARBA" id="ARBA00022441"/>
    </source>
</evidence>
<dbReference type="PANTHER" id="PTHR46344">
    <property type="entry name" value="OS02G0202900 PROTEIN"/>
    <property type="match status" value="1"/>
</dbReference>
<dbReference type="InterPro" id="IPR006652">
    <property type="entry name" value="Kelch_1"/>
</dbReference>
<evidence type="ECO:0000313" key="3">
    <source>
        <dbReference type="EMBL" id="KAH9360551.1"/>
    </source>
</evidence>
<dbReference type="Gene3D" id="2.120.10.80">
    <property type="entry name" value="Kelch-type beta propeller"/>
    <property type="match status" value="1"/>
</dbReference>
<proteinExistence type="predicted"/>
<keyword evidence="1" id="KW-0880">Kelch repeat</keyword>
<evidence type="ECO:0000256" key="2">
    <source>
        <dbReference type="ARBA" id="ARBA00022737"/>
    </source>
</evidence>
<gene>
    <name evidence="3" type="ORF">HPB48_016445</name>
</gene>
<accession>A0A9J6FCL6</accession>
<protein>
    <recommendedName>
        <fullName evidence="5">Kelch repeat protein</fullName>
    </recommendedName>
</protein>
<dbReference type="SUPFAM" id="SSF117281">
    <property type="entry name" value="Kelch motif"/>
    <property type="match status" value="1"/>
</dbReference>
<reference evidence="3 4" key="1">
    <citation type="journal article" date="2020" name="Cell">
        <title>Large-Scale Comparative Analyses of Tick Genomes Elucidate Their Genetic Diversity and Vector Capacities.</title>
        <authorList>
            <consortium name="Tick Genome and Microbiome Consortium (TIGMIC)"/>
            <person name="Jia N."/>
            <person name="Wang J."/>
            <person name="Shi W."/>
            <person name="Du L."/>
            <person name="Sun Y."/>
            <person name="Zhan W."/>
            <person name="Jiang J.F."/>
            <person name="Wang Q."/>
            <person name="Zhang B."/>
            <person name="Ji P."/>
            <person name="Bell-Sakyi L."/>
            <person name="Cui X.M."/>
            <person name="Yuan T.T."/>
            <person name="Jiang B.G."/>
            <person name="Yang W.F."/>
            <person name="Lam T.T."/>
            <person name="Chang Q.C."/>
            <person name="Ding S.J."/>
            <person name="Wang X.J."/>
            <person name="Zhu J.G."/>
            <person name="Ruan X.D."/>
            <person name="Zhao L."/>
            <person name="Wei J.T."/>
            <person name="Ye R.Z."/>
            <person name="Que T.C."/>
            <person name="Du C.H."/>
            <person name="Zhou Y.H."/>
            <person name="Cheng J.X."/>
            <person name="Dai P.F."/>
            <person name="Guo W.B."/>
            <person name="Han X.H."/>
            <person name="Huang E.J."/>
            <person name="Li L.F."/>
            <person name="Wei W."/>
            <person name="Gao Y.C."/>
            <person name="Liu J.Z."/>
            <person name="Shao H.Z."/>
            <person name="Wang X."/>
            <person name="Wang C.C."/>
            <person name="Yang T.C."/>
            <person name="Huo Q.B."/>
            <person name="Li W."/>
            <person name="Chen H.Y."/>
            <person name="Chen S.E."/>
            <person name="Zhou L.G."/>
            <person name="Ni X.B."/>
            <person name="Tian J.H."/>
            <person name="Sheng Y."/>
            <person name="Liu T."/>
            <person name="Pan Y.S."/>
            <person name="Xia L.Y."/>
            <person name="Li J."/>
            <person name="Zhao F."/>
            <person name="Cao W.C."/>
        </authorList>
    </citation>
    <scope>NUCLEOTIDE SEQUENCE [LARGE SCALE GENOMIC DNA]</scope>
    <source>
        <strain evidence="3">HaeL-2018</strain>
    </source>
</reference>
<dbReference type="VEuPathDB" id="VectorBase:HLOH_052835"/>
<sequence>MHSVRSSACAAAAAGRIYTMGGYTGREVLDSVECFDALPNMTFPRSNFVAVLREENIYVAGGFNGGTTVTLVERYDIKTRQWHNAPDLSIACSAAAGCVYQDIPNAMRWLWL</sequence>
<comment type="caution">
    <text evidence="3">The sequence shown here is derived from an EMBL/GenBank/DDBJ whole genome shotgun (WGS) entry which is preliminary data.</text>
</comment>
<dbReference type="InterPro" id="IPR015915">
    <property type="entry name" value="Kelch-typ_b-propeller"/>
</dbReference>
<dbReference type="Pfam" id="PF01344">
    <property type="entry name" value="Kelch_1"/>
    <property type="match status" value="2"/>
</dbReference>
<dbReference type="OrthoDB" id="6582154at2759"/>
<dbReference type="Proteomes" id="UP000821853">
    <property type="component" value="Chromosome 1"/>
</dbReference>
<evidence type="ECO:0008006" key="5">
    <source>
        <dbReference type="Google" id="ProtNLM"/>
    </source>
</evidence>
<evidence type="ECO:0000313" key="4">
    <source>
        <dbReference type="Proteomes" id="UP000821853"/>
    </source>
</evidence>
<dbReference type="SMART" id="SM00612">
    <property type="entry name" value="Kelch"/>
    <property type="match status" value="2"/>
</dbReference>
<dbReference type="AlphaFoldDB" id="A0A9J6FCL6"/>
<dbReference type="PANTHER" id="PTHR46344:SF27">
    <property type="entry name" value="KELCH REPEAT SUPERFAMILY PROTEIN"/>
    <property type="match status" value="1"/>
</dbReference>
<organism evidence="3 4">
    <name type="scientific">Haemaphysalis longicornis</name>
    <name type="common">Bush tick</name>
    <dbReference type="NCBI Taxonomy" id="44386"/>
    <lineage>
        <taxon>Eukaryota</taxon>
        <taxon>Metazoa</taxon>
        <taxon>Ecdysozoa</taxon>
        <taxon>Arthropoda</taxon>
        <taxon>Chelicerata</taxon>
        <taxon>Arachnida</taxon>
        <taxon>Acari</taxon>
        <taxon>Parasitiformes</taxon>
        <taxon>Ixodida</taxon>
        <taxon>Ixodoidea</taxon>
        <taxon>Ixodidae</taxon>
        <taxon>Haemaphysalinae</taxon>
        <taxon>Haemaphysalis</taxon>
    </lineage>
</organism>
<dbReference type="EMBL" id="JABSTR010000001">
    <property type="protein sequence ID" value="KAH9360551.1"/>
    <property type="molecule type" value="Genomic_DNA"/>
</dbReference>